<dbReference type="GeneID" id="92743468"/>
<dbReference type="InterPro" id="IPR009057">
    <property type="entry name" value="Homeodomain-like_sf"/>
</dbReference>
<protein>
    <submittedName>
        <fullName evidence="5">AraC protein</fullName>
    </submittedName>
</protein>
<evidence type="ECO:0000259" key="4">
    <source>
        <dbReference type="PROSITE" id="PS01124"/>
    </source>
</evidence>
<feature type="domain" description="HTH araC/xylS-type" evidence="4">
    <location>
        <begin position="189"/>
        <end position="287"/>
    </location>
</feature>
<gene>
    <name evidence="5" type="primary">rhaS</name>
    <name evidence="5" type="ORF">NCTC8529_00852</name>
</gene>
<dbReference type="Pfam" id="PF06719">
    <property type="entry name" value="AraC_N"/>
    <property type="match status" value="1"/>
</dbReference>
<dbReference type="GO" id="GO:0043565">
    <property type="term" value="F:sequence-specific DNA binding"/>
    <property type="evidence" value="ECO:0007669"/>
    <property type="project" value="InterPro"/>
</dbReference>
<dbReference type="Proteomes" id="UP000268529">
    <property type="component" value="Chromosome"/>
</dbReference>
<dbReference type="InterPro" id="IPR037923">
    <property type="entry name" value="HTH-like"/>
</dbReference>
<dbReference type="Pfam" id="PF12833">
    <property type="entry name" value="HTH_18"/>
    <property type="match status" value="1"/>
</dbReference>
<dbReference type="SMART" id="SM00342">
    <property type="entry name" value="HTH_ARAC"/>
    <property type="match status" value="1"/>
</dbReference>
<dbReference type="Gene3D" id="1.10.10.60">
    <property type="entry name" value="Homeodomain-like"/>
    <property type="match status" value="2"/>
</dbReference>
<dbReference type="InterPro" id="IPR018060">
    <property type="entry name" value="HTH_AraC"/>
</dbReference>
<evidence type="ECO:0000256" key="2">
    <source>
        <dbReference type="ARBA" id="ARBA00023125"/>
    </source>
</evidence>
<evidence type="ECO:0000256" key="3">
    <source>
        <dbReference type="ARBA" id="ARBA00023163"/>
    </source>
</evidence>
<accession>A0AAX3FI00</accession>
<dbReference type="SUPFAM" id="SSF51215">
    <property type="entry name" value="Regulatory protein AraC"/>
    <property type="match status" value="1"/>
</dbReference>
<proteinExistence type="predicted"/>
<dbReference type="GeneID" id="34291774"/>
<reference evidence="5 6" key="1">
    <citation type="submission" date="2018-12" db="EMBL/GenBank/DDBJ databases">
        <authorList>
            <consortium name="Pathogen Informatics"/>
        </authorList>
    </citation>
    <scope>NUCLEOTIDE SEQUENCE [LARGE SCALE GENOMIC DNA]</scope>
    <source>
        <strain evidence="5 6">NCTC8529</strain>
    </source>
</reference>
<dbReference type="GO" id="GO:0003700">
    <property type="term" value="F:DNA-binding transcription factor activity"/>
    <property type="evidence" value="ECO:0007669"/>
    <property type="project" value="InterPro"/>
</dbReference>
<keyword evidence="2" id="KW-0238">DNA-binding</keyword>
<dbReference type="InterPro" id="IPR018062">
    <property type="entry name" value="HTH_AraC-typ_CS"/>
</dbReference>
<dbReference type="PANTHER" id="PTHR43436">
    <property type="entry name" value="ARAC-FAMILY TRANSCRIPTIONAL REGULATOR"/>
    <property type="match status" value="1"/>
</dbReference>
<keyword evidence="3" id="KW-0804">Transcription</keyword>
<dbReference type="RefSeq" id="WP_014992230.1">
    <property type="nucleotide sequence ID" value="NZ_LR134310.1"/>
</dbReference>
<evidence type="ECO:0000256" key="1">
    <source>
        <dbReference type="ARBA" id="ARBA00023015"/>
    </source>
</evidence>
<organism evidence="5 6">
    <name type="scientific">Actinobacillus equuli</name>
    <dbReference type="NCBI Taxonomy" id="718"/>
    <lineage>
        <taxon>Bacteria</taxon>
        <taxon>Pseudomonadati</taxon>
        <taxon>Pseudomonadota</taxon>
        <taxon>Gammaproteobacteria</taxon>
        <taxon>Pasteurellales</taxon>
        <taxon>Pasteurellaceae</taxon>
        <taxon>Actinobacillus</taxon>
    </lineage>
</organism>
<dbReference type="EMBL" id="LR134310">
    <property type="protein sequence ID" value="VEE90526.1"/>
    <property type="molecule type" value="Genomic_DNA"/>
</dbReference>
<dbReference type="PROSITE" id="PS01124">
    <property type="entry name" value="HTH_ARAC_FAMILY_2"/>
    <property type="match status" value="1"/>
</dbReference>
<dbReference type="InterPro" id="IPR009594">
    <property type="entry name" value="Tscrpt_reg_HTH_AraC_N"/>
</dbReference>
<evidence type="ECO:0000313" key="6">
    <source>
        <dbReference type="Proteomes" id="UP000268529"/>
    </source>
</evidence>
<name>A0AAX3FI00_ACTEU</name>
<dbReference type="PROSITE" id="PS00041">
    <property type="entry name" value="HTH_ARAC_FAMILY_1"/>
    <property type="match status" value="1"/>
</dbReference>
<dbReference type="AlphaFoldDB" id="A0AAX3FI00"/>
<dbReference type="PANTHER" id="PTHR43436:SF1">
    <property type="entry name" value="TRANSCRIPTIONAL REGULATORY PROTEIN"/>
    <property type="match status" value="1"/>
</dbReference>
<evidence type="ECO:0000313" key="5">
    <source>
        <dbReference type="EMBL" id="VEE90526.1"/>
    </source>
</evidence>
<dbReference type="SUPFAM" id="SSF46689">
    <property type="entry name" value="Homeodomain-like"/>
    <property type="match status" value="2"/>
</dbReference>
<sequence length="288" mass="32761">MKLLEKVKPLIDPQKFHHTFETLLPDFHIFHTNKTGGDVIQIEKSGFSVVLQGSKEVQIGEYHYQYRAGDFACYAVDMPILAHYQATPEQPYIDLRFYLPPEQLQQLTEALLSQDYAFPSFSGKKPLSQLSPALEDALCRLIDLHNSPNDIPILYPLLQQEIIYRLLCSEQGGLLRKIATQGSNTQRVASAVEWLNQHYNQPFNVEELSTSIGMSSSGFYAHFRQLTGMSPLQYQKNLRLAQAHRLLKTGTKTISEIAYQVGYDSLPQFSREYKRAFGKTARESLKAG</sequence>
<keyword evidence="1" id="KW-0805">Transcription regulation</keyword>